<dbReference type="PROSITE" id="PS00455">
    <property type="entry name" value="AMP_BINDING"/>
    <property type="match status" value="1"/>
</dbReference>
<dbReference type="InterPro" id="IPR025110">
    <property type="entry name" value="AMP-bd_C"/>
</dbReference>
<evidence type="ECO:0000256" key="1">
    <source>
        <dbReference type="ARBA" id="ARBA00006432"/>
    </source>
</evidence>
<dbReference type="FunFam" id="3.30.300.30:FF:000007">
    <property type="entry name" value="4-coumarate--CoA ligase 2"/>
    <property type="match status" value="1"/>
</dbReference>
<dbReference type="EMBL" id="ANPB02000011">
    <property type="protein sequence ID" value="KAF4474420.1"/>
    <property type="molecule type" value="Genomic_DNA"/>
</dbReference>
<reference evidence="5 6" key="2">
    <citation type="submission" date="2020-04" db="EMBL/GenBank/DDBJ databases">
        <title>Genome sequencing and assembly of multiple isolates from the Colletotrichum gloeosporioides species complex.</title>
        <authorList>
            <person name="Gan P."/>
            <person name="Shirasu K."/>
        </authorList>
    </citation>
    <scope>NUCLEOTIDE SEQUENCE [LARGE SCALE GENOMIC DNA]</scope>
    <source>
        <strain evidence="5 6">Nara gc5</strain>
    </source>
</reference>
<dbReference type="AlphaFoldDB" id="A0A7J6IEX0"/>
<name>A0A7J6IEX0_COLFN</name>
<dbReference type="PANTHER" id="PTHR24096:SF149">
    <property type="entry name" value="AMP-BINDING DOMAIN-CONTAINING PROTEIN-RELATED"/>
    <property type="match status" value="1"/>
</dbReference>
<reference evidence="5 6" key="1">
    <citation type="submission" date="2012-08" db="EMBL/GenBank/DDBJ databases">
        <authorList>
            <person name="Gan P.H.P."/>
            <person name="Ikeda K."/>
            <person name="Irieda H."/>
            <person name="Narusaka M."/>
            <person name="O'Connell R.J."/>
            <person name="Narusaka Y."/>
            <person name="Takano Y."/>
            <person name="Kubo Y."/>
            <person name="Shirasu K."/>
        </authorList>
    </citation>
    <scope>NUCLEOTIDE SEQUENCE [LARGE SCALE GENOMIC DNA]</scope>
    <source>
        <strain evidence="5 6">Nara gc5</strain>
    </source>
</reference>
<evidence type="ECO:0000259" key="3">
    <source>
        <dbReference type="Pfam" id="PF00501"/>
    </source>
</evidence>
<keyword evidence="2" id="KW-0436">Ligase</keyword>
<dbReference type="InterPro" id="IPR000873">
    <property type="entry name" value="AMP-dep_synth/lig_dom"/>
</dbReference>
<feature type="domain" description="AMP-binding enzyme C-terminal" evidence="4">
    <location>
        <begin position="464"/>
        <end position="538"/>
    </location>
</feature>
<dbReference type="Proteomes" id="UP000011096">
    <property type="component" value="Unassembled WGS sequence"/>
</dbReference>
<feature type="domain" description="AMP-dependent synthetase/ligase" evidence="3">
    <location>
        <begin position="41"/>
        <end position="415"/>
    </location>
</feature>
<sequence length="556" mass="61197">MATIVEKRGGQTIYRSPDTIDLPKVDLLTFLFDYPNERLNDDTILHAEAADPSKSITKGRLVTTLKQLAHTLRHKYGIQKGDVVQVIFTGHYMAPTVFYGIMAAGGSVAASTPSSSPPEVARQINLTESKMVICSPDLKALAAAGGTAAGLPADRILYIGDTHEFKLFEAKTDKEVPLSKEQLDWERVTDQTTLENTVGCYIYSSGTTGVPKAVKISHANMIAQTMFISTPTIEYYKKRPGPGMKYITLAHLPAAHISGLQAYIVNQTFMGGVVYWMKKFNFPEFLDYMKKYKVTTFFSVPPIYLMIAKSPLVTDQFDSVEFALTGAAALGRETQIEAQKKIGKGKGILGQTWGLSETTGGFTILPRHMTDDTGSVSPIVANCEARLVDEEGKDVEVGEPGEMWCRGPIVTKGYYKNEQANKEAFVDGWFCTGDRLSFKDGKFYFVDRKKELIKYKGFQVAPAELEALLVTHPKIQDAAVIGVDGEGTELPRAYVVADKKQISAEEIAKWVEGQVASYKKLRGGVIFIDAIPKSPSGKILRKDLRALVKRETSAKL</sequence>
<gene>
    <name evidence="5" type="ORF">CGGC5_v016792</name>
</gene>
<comment type="similarity">
    <text evidence="1">Belongs to the ATP-dependent AMP-binding enzyme family.</text>
</comment>
<dbReference type="GO" id="GO:0016405">
    <property type="term" value="F:CoA-ligase activity"/>
    <property type="evidence" value="ECO:0007669"/>
    <property type="project" value="TreeGrafter"/>
</dbReference>
<dbReference type="Gene3D" id="3.40.50.980">
    <property type="match status" value="2"/>
</dbReference>
<protein>
    <submittedName>
        <fullName evidence="5">Putative acyl-coenzyme A synthetase</fullName>
    </submittedName>
</protein>
<dbReference type="InterPro" id="IPR020845">
    <property type="entry name" value="AMP-binding_CS"/>
</dbReference>
<evidence type="ECO:0000313" key="6">
    <source>
        <dbReference type="Proteomes" id="UP000011096"/>
    </source>
</evidence>
<dbReference type="OrthoDB" id="6509636at2759"/>
<dbReference type="Gene3D" id="3.30.300.30">
    <property type="match status" value="1"/>
</dbReference>
<evidence type="ECO:0000256" key="2">
    <source>
        <dbReference type="ARBA" id="ARBA00022598"/>
    </source>
</evidence>
<dbReference type="GO" id="GO:0019748">
    <property type="term" value="P:secondary metabolic process"/>
    <property type="evidence" value="ECO:0007669"/>
    <property type="project" value="TreeGrafter"/>
</dbReference>
<dbReference type="InParanoid" id="A0A7J6IEX0"/>
<dbReference type="GeneID" id="43621395"/>
<dbReference type="Gene3D" id="2.30.38.10">
    <property type="entry name" value="Luciferase, Domain 3"/>
    <property type="match status" value="1"/>
</dbReference>
<evidence type="ECO:0000313" key="5">
    <source>
        <dbReference type="EMBL" id="KAF4474420.1"/>
    </source>
</evidence>
<comment type="caution">
    <text evidence="5">The sequence shown here is derived from an EMBL/GenBank/DDBJ whole genome shotgun (WGS) entry which is preliminary data.</text>
</comment>
<dbReference type="RefSeq" id="XP_031883815.1">
    <property type="nucleotide sequence ID" value="XM_032037419.1"/>
</dbReference>
<dbReference type="SUPFAM" id="SSF56801">
    <property type="entry name" value="Acetyl-CoA synthetase-like"/>
    <property type="match status" value="1"/>
</dbReference>
<proteinExistence type="inferred from homology"/>
<accession>A0A7J6IEX0</accession>
<evidence type="ECO:0000259" key="4">
    <source>
        <dbReference type="Pfam" id="PF13193"/>
    </source>
</evidence>
<dbReference type="PANTHER" id="PTHR24096">
    <property type="entry name" value="LONG-CHAIN-FATTY-ACID--COA LIGASE"/>
    <property type="match status" value="1"/>
</dbReference>
<dbReference type="Pfam" id="PF00501">
    <property type="entry name" value="AMP-binding"/>
    <property type="match status" value="1"/>
</dbReference>
<dbReference type="Pfam" id="PF13193">
    <property type="entry name" value="AMP-binding_C"/>
    <property type="match status" value="1"/>
</dbReference>
<keyword evidence="6" id="KW-1185">Reference proteome</keyword>
<dbReference type="InterPro" id="IPR045851">
    <property type="entry name" value="AMP-bd_C_sf"/>
</dbReference>
<organism evidence="5 6">
    <name type="scientific">Colletotrichum fructicola (strain Nara gc5)</name>
    <name type="common">Anthracnose fungus</name>
    <name type="synonym">Colletotrichum gloeosporioides (strain Nara gc5)</name>
    <dbReference type="NCBI Taxonomy" id="1213859"/>
    <lineage>
        <taxon>Eukaryota</taxon>
        <taxon>Fungi</taxon>
        <taxon>Dikarya</taxon>
        <taxon>Ascomycota</taxon>
        <taxon>Pezizomycotina</taxon>
        <taxon>Sordariomycetes</taxon>
        <taxon>Hypocreomycetidae</taxon>
        <taxon>Glomerellales</taxon>
        <taxon>Glomerellaceae</taxon>
        <taxon>Colletotrichum</taxon>
        <taxon>Colletotrichum gloeosporioides species complex</taxon>
    </lineage>
</organism>